<feature type="compositionally biased region" description="Polar residues" evidence="1">
    <location>
        <begin position="50"/>
        <end position="71"/>
    </location>
</feature>
<comment type="caution">
    <text evidence="2">The sequence shown here is derived from an EMBL/GenBank/DDBJ whole genome shotgun (WGS) entry which is preliminary data.</text>
</comment>
<feature type="compositionally biased region" description="Basic and acidic residues" evidence="1">
    <location>
        <begin position="171"/>
        <end position="181"/>
    </location>
</feature>
<evidence type="ECO:0000313" key="3">
    <source>
        <dbReference type="Proteomes" id="UP000813461"/>
    </source>
</evidence>
<feature type="compositionally biased region" description="Basic and acidic residues" evidence="1">
    <location>
        <begin position="87"/>
        <end position="101"/>
    </location>
</feature>
<dbReference type="OrthoDB" id="5372011at2759"/>
<keyword evidence="3" id="KW-1185">Reference proteome</keyword>
<sequence length="194" mass="21302">MPPPPTPTQSYAPNPNTAFFNTVLNPHASNIPASATTTTPPRSARPFDAQAQQGVFSAAQRSAQARNKNYNSSLAGSGTASAGIGSAKKEREAESYETRQRREEAGRILESMEMLIWLSNARNESIPQTRHHYRNIVLGIANEDEDVVWKEEWEVDGMQGQAVTSPRSVGKGKERERERERRGKRVSSGTGGHA</sequence>
<feature type="compositionally biased region" description="Polar residues" evidence="1">
    <location>
        <begin position="9"/>
        <end position="28"/>
    </location>
</feature>
<feature type="region of interest" description="Disordered" evidence="1">
    <location>
        <begin position="1"/>
        <end position="101"/>
    </location>
</feature>
<organism evidence="2 3">
    <name type="scientific">Paraphoma chrysanthemicola</name>
    <dbReference type="NCBI Taxonomy" id="798071"/>
    <lineage>
        <taxon>Eukaryota</taxon>
        <taxon>Fungi</taxon>
        <taxon>Dikarya</taxon>
        <taxon>Ascomycota</taxon>
        <taxon>Pezizomycotina</taxon>
        <taxon>Dothideomycetes</taxon>
        <taxon>Pleosporomycetidae</taxon>
        <taxon>Pleosporales</taxon>
        <taxon>Pleosporineae</taxon>
        <taxon>Phaeosphaeriaceae</taxon>
        <taxon>Paraphoma</taxon>
    </lineage>
</organism>
<dbReference type="Proteomes" id="UP000813461">
    <property type="component" value="Unassembled WGS sequence"/>
</dbReference>
<reference evidence="2" key="1">
    <citation type="journal article" date="2021" name="Nat. Commun.">
        <title>Genetic determinants of endophytism in the Arabidopsis root mycobiome.</title>
        <authorList>
            <person name="Mesny F."/>
            <person name="Miyauchi S."/>
            <person name="Thiergart T."/>
            <person name="Pickel B."/>
            <person name="Atanasova L."/>
            <person name="Karlsson M."/>
            <person name="Huettel B."/>
            <person name="Barry K.W."/>
            <person name="Haridas S."/>
            <person name="Chen C."/>
            <person name="Bauer D."/>
            <person name="Andreopoulos W."/>
            <person name="Pangilinan J."/>
            <person name="LaButti K."/>
            <person name="Riley R."/>
            <person name="Lipzen A."/>
            <person name="Clum A."/>
            <person name="Drula E."/>
            <person name="Henrissat B."/>
            <person name="Kohler A."/>
            <person name="Grigoriev I.V."/>
            <person name="Martin F.M."/>
            <person name="Hacquard S."/>
        </authorList>
    </citation>
    <scope>NUCLEOTIDE SEQUENCE</scope>
    <source>
        <strain evidence="2">MPI-SDFR-AT-0120</strain>
    </source>
</reference>
<evidence type="ECO:0000256" key="1">
    <source>
        <dbReference type="SAM" id="MobiDB-lite"/>
    </source>
</evidence>
<name>A0A8K0W212_9PLEO</name>
<gene>
    <name evidence="2" type="ORF">FB567DRAFT_520182</name>
</gene>
<feature type="compositionally biased region" description="Low complexity" evidence="1">
    <location>
        <begin position="72"/>
        <end position="86"/>
    </location>
</feature>
<feature type="region of interest" description="Disordered" evidence="1">
    <location>
        <begin position="156"/>
        <end position="194"/>
    </location>
</feature>
<proteinExistence type="predicted"/>
<dbReference type="EMBL" id="JAGMVJ010000005">
    <property type="protein sequence ID" value="KAH7090585.1"/>
    <property type="molecule type" value="Genomic_DNA"/>
</dbReference>
<dbReference type="AlphaFoldDB" id="A0A8K0W212"/>
<feature type="compositionally biased region" description="Low complexity" evidence="1">
    <location>
        <begin position="32"/>
        <end position="46"/>
    </location>
</feature>
<protein>
    <submittedName>
        <fullName evidence="2">Uncharacterized protein</fullName>
    </submittedName>
</protein>
<accession>A0A8K0W212</accession>
<evidence type="ECO:0000313" key="2">
    <source>
        <dbReference type="EMBL" id="KAH7090585.1"/>
    </source>
</evidence>